<evidence type="ECO:0000313" key="1">
    <source>
        <dbReference type="EMBL" id="GAA2186045.1"/>
    </source>
</evidence>
<sequence>MVRGSAAELFNGKRVAVSSAPTQTNEEAAETIRFQERFVSNPEWEVSSATVEKPVNGVSLVLIFQAGSGVM</sequence>
<reference evidence="2" key="1">
    <citation type="journal article" date="2019" name="Int. J. Syst. Evol. Microbiol.">
        <title>The Global Catalogue of Microorganisms (GCM) 10K type strain sequencing project: providing services to taxonomists for standard genome sequencing and annotation.</title>
        <authorList>
            <consortium name="The Broad Institute Genomics Platform"/>
            <consortium name="The Broad Institute Genome Sequencing Center for Infectious Disease"/>
            <person name="Wu L."/>
            <person name="Ma J."/>
        </authorList>
    </citation>
    <scope>NUCLEOTIDE SEQUENCE [LARGE SCALE GENOMIC DNA]</scope>
    <source>
        <strain evidence="2">JCM 14919</strain>
    </source>
</reference>
<proteinExistence type="predicted"/>
<gene>
    <name evidence="1" type="ORF">GCM10009786_05050</name>
</gene>
<evidence type="ECO:0000313" key="2">
    <source>
        <dbReference type="Proteomes" id="UP001501084"/>
    </source>
</evidence>
<name>A0ABP5MUF6_9MICO</name>
<organism evidence="1 2">
    <name type="scientific">Leucobacter alluvii</name>
    <dbReference type="NCBI Taxonomy" id="340321"/>
    <lineage>
        <taxon>Bacteria</taxon>
        <taxon>Bacillati</taxon>
        <taxon>Actinomycetota</taxon>
        <taxon>Actinomycetes</taxon>
        <taxon>Micrococcales</taxon>
        <taxon>Microbacteriaceae</taxon>
        <taxon>Leucobacter</taxon>
    </lineage>
</organism>
<dbReference type="Proteomes" id="UP001501084">
    <property type="component" value="Unassembled WGS sequence"/>
</dbReference>
<keyword evidence="2" id="KW-1185">Reference proteome</keyword>
<accession>A0ABP5MUF6</accession>
<dbReference type="EMBL" id="BAAAOP010000003">
    <property type="protein sequence ID" value="GAA2186045.1"/>
    <property type="molecule type" value="Genomic_DNA"/>
</dbReference>
<comment type="caution">
    <text evidence="1">The sequence shown here is derived from an EMBL/GenBank/DDBJ whole genome shotgun (WGS) entry which is preliminary data.</text>
</comment>
<protein>
    <submittedName>
        <fullName evidence="1">Uncharacterized protein</fullName>
    </submittedName>
</protein>